<gene>
    <name evidence="1" type="ORF">NEE01_18175</name>
</gene>
<sequence>MDRRLQGSRAGDATGQGRAGRILFRQGDRAIFAFGLAKSARANTSKADLAPLRSAVSAALEWSNEELDRLTASGGLVEIEGGNNDEG</sequence>
<dbReference type="Pfam" id="PF06296">
    <property type="entry name" value="RelE"/>
    <property type="match status" value="1"/>
</dbReference>
<accession>A0AA41ZAX9</accession>
<dbReference type="InterPro" id="IPR009387">
    <property type="entry name" value="HigB-2"/>
</dbReference>
<reference evidence="1" key="1">
    <citation type="submission" date="2022-06" db="EMBL/GenBank/DDBJ databases">
        <title>Sphingomonas sp. nov. isolated from rhizosphere soil of tomato.</title>
        <authorList>
            <person name="Dong H."/>
            <person name="Gao R."/>
        </authorList>
    </citation>
    <scope>NUCLEOTIDE SEQUENCE</scope>
    <source>
        <strain evidence="1">MMSM24</strain>
    </source>
</reference>
<organism evidence="1 2">
    <name type="scientific">Sphingomonas lycopersici</name>
    <dbReference type="NCBI Taxonomy" id="2951807"/>
    <lineage>
        <taxon>Bacteria</taxon>
        <taxon>Pseudomonadati</taxon>
        <taxon>Pseudomonadota</taxon>
        <taxon>Alphaproteobacteria</taxon>
        <taxon>Sphingomonadales</taxon>
        <taxon>Sphingomonadaceae</taxon>
        <taxon>Sphingomonas</taxon>
    </lineage>
</organism>
<proteinExistence type="predicted"/>
<dbReference type="Proteomes" id="UP001165565">
    <property type="component" value="Unassembled WGS sequence"/>
</dbReference>
<keyword evidence="2" id="KW-1185">Reference proteome</keyword>
<evidence type="ECO:0000313" key="2">
    <source>
        <dbReference type="Proteomes" id="UP001165565"/>
    </source>
</evidence>
<dbReference type="RefSeq" id="WP_265270388.1">
    <property type="nucleotide sequence ID" value="NZ_JANFAV010000015.1"/>
</dbReference>
<comment type="caution">
    <text evidence="1">The sequence shown here is derived from an EMBL/GenBank/DDBJ whole genome shotgun (WGS) entry which is preliminary data.</text>
</comment>
<dbReference type="AlphaFoldDB" id="A0AA41ZAX9"/>
<evidence type="ECO:0000313" key="1">
    <source>
        <dbReference type="EMBL" id="MCW6536710.1"/>
    </source>
</evidence>
<name>A0AA41ZAX9_9SPHN</name>
<protein>
    <submittedName>
        <fullName evidence="1">Type II toxin-antitoxin system RelE/ParE family toxin</fullName>
    </submittedName>
</protein>
<dbReference type="EMBL" id="JANFAV010000015">
    <property type="protein sequence ID" value="MCW6536710.1"/>
    <property type="molecule type" value="Genomic_DNA"/>
</dbReference>